<dbReference type="AlphaFoldDB" id="A0A191UI48"/>
<evidence type="ECO:0000313" key="2">
    <source>
        <dbReference type="Proteomes" id="UP000078463"/>
    </source>
</evidence>
<gene>
    <name evidence="1" type="ORF">A8O14_02640</name>
</gene>
<protein>
    <submittedName>
        <fullName evidence="1">Uncharacterized protein</fullName>
    </submittedName>
</protein>
<organism evidence="1 2">
    <name type="scientific">Polynucleobacter wuianus</name>
    <dbReference type="NCBI Taxonomy" id="1743168"/>
    <lineage>
        <taxon>Bacteria</taxon>
        <taxon>Pseudomonadati</taxon>
        <taxon>Pseudomonadota</taxon>
        <taxon>Betaproteobacteria</taxon>
        <taxon>Burkholderiales</taxon>
        <taxon>Burkholderiaceae</taxon>
        <taxon>Polynucleobacter</taxon>
    </lineage>
</organism>
<evidence type="ECO:0000313" key="1">
    <source>
        <dbReference type="EMBL" id="ANJ00688.1"/>
    </source>
</evidence>
<dbReference type="Proteomes" id="UP000078463">
    <property type="component" value="Chromosome"/>
</dbReference>
<dbReference type="KEGG" id="pwu:A8O14_02640"/>
<proteinExistence type="predicted"/>
<keyword evidence="2" id="KW-1185">Reference proteome</keyword>
<reference evidence="2" key="1">
    <citation type="submission" date="2016-05" db="EMBL/GenBank/DDBJ databases">
        <title>Polynucleobacter sp. QLW-P1FAT50C-4 genome.</title>
        <authorList>
            <person name="Hahn M.W."/>
        </authorList>
    </citation>
    <scope>NUCLEOTIDE SEQUENCE [LARGE SCALE GENOMIC DNA]</scope>
    <source>
        <strain evidence="2">QLW-P1FAT50C-4</strain>
    </source>
</reference>
<name>A0A191UI48_9BURK</name>
<sequence length="107" mass="12073">MNPKSIYFLGTDNPRHIRVLKALAKFKEISRTSIDEIAGASNGPELLAELRRRGLGEMHLKCERRERLDRDGRPCRPGYYSLSPEGKKCIGRWLFKNGHAKGGQHGG</sequence>
<accession>A0A191UI48</accession>
<dbReference type="STRING" id="1743168.A8O14_02640"/>
<dbReference type="OrthoDB" id="8909309at2"/>
<dbReference type="EMBL" id="CP015922">
    <property type="protein sequence ID" value="ANJ00688.1"/>
    <property type="molecule type" value="Genomic_DNA"/>
</dbReference>